<dbReference type="PANTHER" id="PTHR12801:SF115">
    <property type="entry name" value="FI18136P1-RELATED"/>
    <property type="match status" value="1"/>
</dbReference>
<dbReference type="FunFam" id="3.30.420.10:FF:000019">
    <property type="entry name" value="RNA exonuclease NEF-sp"/>
    <property type="match status" value="1"/>
</dbReference>
<comment type="similarity">
    <text evidence="2">Belongs to the REXO1/REXO3 family.</text>
</comment>
<name>A0A9W9IRQ2_9EURO</name>
<dbReference type="GO" id="GO:0004527">
    <property type="term" value="F:exonuclease activity"/>
    <property type="evidence" value="ECO:0007669"/>
    <property type="project" value="UniProtKB-KW"/>
</dbReference>
<evidence type="ECO:0000256" key="6">
    <source>
        <dbReference type="ARBA" id="ARBA00023242"/>
    </source>
</evidence>
<organism evidence="9 10">
    <name type="scientific">Penicillium capsulatum</name>
    <dbReference type="NCBI Taxonomy" id="69766"/>
    <lineage>
        <taxon>Eukaryota</taxon>
        <taxon>Fungi</taxon>
        <taxon>Dikarya</taxon>
        <taxon>Ascomycota</taxon>
        <taxon>Pezizomycotina</taxon>
        <taxon>Eurotiomycetes</taxon>
        <taxon>Eurotiomycetidae</taxon>
        <taxon>Eurotiales</taxon>
        <taxon>Aspergillaceae</taxon>
        <taxon>Penicillium</taxon>
    </lineage>
</organism>
<dbReference type="OrthoDB" id="206335at2759"/>
<comment type="subcellular location">
    <subcellularLocation>
        <location evidence="1">Nucleus</location>
    </subcellularLocation>
</comment>
<keyword evidence="6" id="KW-0539">Nucleus</keyword>
<dbReference type="GO" id="GO:0003676">
    <property type="term" value="F:nucleic acid binding"/>
    <property type="evidence" value="ECO:0007669"/>
    <property type="project" value="InterPro"/>
</dbReference>
<dbReference type="SUPFAM" id="SSF53098">
    <property type="entry name" value="Ribonuclease H-like"/>
    <property type="match status" value="1"/>
</dbReference>
<dbReference type="GO" id="GO:0005634">
    <property type="term" value="C:nucleus"/>
    <property type="evidence" value="ECO:0007669"/>
    <property type="project" value="UniProtKB-SubCell"/>
</dbReference>
<dbReference type="InterPro" id="IPR047021">
    <property type="entry name" value="REXO1/3/4-like"/>
</dbReference>
<evidence type="ECO:0000313" key="10">
    <source>
        <dbReference type="Proteomes" id="UP001146351"/>
    </source>
</evidence>
<evidence type="ECO:0000256" key="2">
    <source>
        <dbReference type="ARBA" id="ARBA00006357"/>
    </source>
</evidence>
<dbReference type="InterPro" id="IPR012337">
    <property type="entry name" value="RNaseH-like_sf"/>
</dbReference>
<feature type="compositionally biased region" description="Polar residues" evidence="7">
    <location>
        <begin position="29"/>
        <end position="46"/>
    </location>
</feature>
<accession>A0A9W9IRQ2</accession>
<evidence type="ECO:0000259" key="8">
    <source>
        <dbReference type="SMART" id="SM00479"/>
    </source>
</evidence>
<keyword evidence="3" id="KW-0540">Nuclease</keyword>
<evidence type="ECO:0000313" key="9">
    <source>
        <dbReference type="EMBL" id="KAJ5183884.1"/>
    </source>
</evidence>
<dbReference type="CDD" id="cd06145">
    <property type="entry name" value="REX1_like"/>
    <property type="match status" value="1"/>
</dbReference>
<feature type="region of interest" description="Disordered" evidence="7">
    <location>
        <begin position="503"/>
        <end position="538"/>
    </location>
</feature>
<dbReference type="AlphaFoldDB" id="A0A9W9IRQ2"/>
<dbReference type="Pfam" id="PF00929">
    <property type="entry name" value="RNase_T"/>
    <property type="match status" value="1"/>
</dbReference>
<evidence type="ECO:0000256" key="4">
    <source>
        <dbReference type="ARBA" id="ARBA00022801"/>
    </source>
</evidence>
<gene>
    <name evidence="9" type="ORF">N7492_001500</name>
</gene>
<keyword evidence="10" id="KW-1185">Reference proteome</keyword>
<feature type="compositionally biased region" description="Basic residues" evidence="7">
    <location>
        <begin position="1"/>
        <end position="10"/>
    </location>
</feature>
<dbReference type="PANTHER" id="PTHR12801">
    <property type="entry name" value="RNA EXONUCLEASE REXO1 / RECO3 FAMILY MEMBER-RELATED"/>
    <property type="match status" value="1"/>
</dbReference>
<feature type="compositionally biased region" description="Basic and acidic residues" evidence="7">
    <location>
        <begin position="150"/>
        <end position="159"/>
    </location>
</feature>
<dbReference type="Proteomes" id="UP001146351">
    <property type="component" value="Unassembled WGS sequence"/>
</dbReference>
<comment type="caution">
    <text evidence="9">The sequence shown here is derived from an EMBL/GenBank/DDBJ whole genome shotgun (WGS) entry which is preliminary data.</text>
</comment>
<sequence length="702" mass="77459">MGSCNKRKRGAGPSIDPASSEFALADTLSRLQGSPDPMSSSPNNAQNEDDMTHRAAKKKRVDGEKTKYPTLNHIQGRLQSSIRIADMQGLLLYCFADGVAPQWISLKHSGHMRHAVALMVPGLELDMFDGKIPLDAQSNNEKITTEESPEERKAADFENWKQGLPLPDRSDHFNPRTLEPASLPEPLRPLADMFPHVWPVKAPGDRKYNKIHSPIQALLSTPMPKNKKESNVKGARPARTDKSFVPKRTPITAFIANCEQLRENDYPLHPALFASEEEKAAEAATRDRNQRSAQYGWVDTHVESLEAGQVFDSEIEQGSMSAGRQVLALDCEMCLTEGGQSELARISILNWDGEVVMDELVKPSRPITDYLTRFSGITEEMLAPVTTTLSDIQQRLLSIVTPRTVLVGHSLDSDLGALKMTHPFIVDTGIIYPHARGPPLKNALRFLTQKFLGKEIQKGSHGHDSIEDARAVLDLVKLKCEKGERWGTSDASNESVFRRLARSMRPGKAASPSEGRTGAVVDWGNPERGHGAQATTSIGCSSDEDVVQGVASAINGDESNPSIPGDGVDFVWARLRDLELHRGWCARFPDANNANESTVIDRSVENSSTQATLAEAVSRTVSNIAQIYNSLPPCTLFMVYSGTGDPREVSRLQAMQKTHRAEFYHDRVPWDELSVKWTDAEEQALRNASERAREGCGFLCVK</sequence>
<keyword evidence="5 9" id="KW-0269">Exonuclease</keyword>
<dbReference type="InterPro" id="IPR034922">
    <property type="entry name" value="REX1-like_exo"/>
</dbReference>
<dbReference type="InterPro" id="IPR036397">
    <property type="entry name" value="RNaseH_sf"/>
</dbReference>
<evidence type="ECO:0000256" key="3">
    <source>
        <dbReference type="ARBA" id="ARBA00022722"/>
    </source>
</evidence>
<reference evidence="9" key="2">
    <citation type="journal article" date="2023" name="IMA Fungus">
        <title>Comparative genomic study of the Penicillium genus elucidates a diverse pangenome and 15 lateral gene transfer events.</title>
        <authorList>
            <person name="Petersen C."/>
            <person name="Sorensen T."/>
            <person name="Nielsen M.R."/>
            <person name="Sondergaard T.E."/>
            <person name="Sorensen J.L."/>
            <person name="Fitzpatrick D.A."/>
            <person name="Frisvad J.C."/>
            <person name="Nielsen K.L."/>
        </authorList>
    </citation>
    <scope>NUCLEOTIDE SEQUENCE</scope>
    <source>
        <strain evidence="9">IBT 21917</strain>
    </source>
</reference>
<dbReference type="Gene3D" id="3.30.420.10">
    <property type="entry name" value="Ribonuclease H-like superfamily/Ribonuclease H"/>
    <property type="match status" value="1"/>
</dbReference>
<evidence type="ECO:0000256" key="5">
    <source>
        <dbReference type="ARBA" id="ARBA00022839"/>
    </source>
</evidence>
<protein>
    <submittedName>
        <fullName evidence="9">Exonuclease</fullName>
    </submittedName>
</protein>
<feature type="region of interest" description="Disordered" evidence="7">
    <location>
        <begin position="27"/>
        <end position="63"/>
    </location>
</feature>
<dbReference type="InterPro" id="IPR013520">
    <property type="entry name" value="Ribonucl_H"/>
</dbReference>
<feature type="domain" description="Exonuclease" evidence="8">
    <location>
        <begin position="325"/>
        <end position="485"/>
    </location>
</feature>
<dbReference type="EMBL" id="JAPQKO010000001">
    <property type="protein sequence ID" value="KAJ5183884.1"/>
    <property type="molecule type" value="Genomic_DNA"/>
</dbReference>
<keyword evidence="4" id="KW-0378">Hydrolase</keyword>
<evidence type="ECO:0000256" key="1">
    <source>
        <dbReference type="ARBA" id="ARBA00004123"/>
    </source>
</evidence>
<evidence type="ECO:0000256" key="7">
    <source>
        <dbReference type="SAM" id="MobiDB-lite"/>
    </source>
</evidence>
<feature type="region of interest" description="Disordered" evidence="7">
    <location>
        <begin position="141"/>
        <end position="173"/>
    </location>
</feature>
<dbReference type="SMART" id="SM00479">
    <property type="entry name" value="EXOIII"/>
    <property type="match status" value="1"/>
</dbReference>
<proteinExistence type="inferred from homology"/>
<feature type="region of interest" description="Disordered" evidence="7">
    <location>
        <begin position="1"/>
        <end position="20"/>
    </location>
</feature>
<reference evidence="9" key="1">
    <citation type="submission" date="2022-11" db="EMBL/GenBank/DDBJ databases">
        <authorList>
            <person name="Petersen C."/>
        </authorList>
    </citation>
    <scope>NUCLEOTIDE SEQUENCE</scope>
    <source>
        <strain evidence="9">IBT 21917</strain>
    </source>
</reference>